<name>A0A4R8CLW6_9ACTN</name>
<dbReference type="InterPro" id="IPR011042">
    <property type="entry name" value="6-blade_b-propeller_TolB-like"/>
</dbReference>
<comment type="caution">
    <text evidence="2">The sequence shown here is derived from an EMBL/GenBank/DDBJ whole genome shotgun (WGS) entry which is preliminary data.</text>
</comment>
<sequence>MGGAGNQSSCRLGTGVGTMSTRWSKAAIFLAVILVAVAVPTSAQATFPGRNGLIAFTAGTDAGSQLFTVRPDGTDLRQITRVDGDAVNVDWAPDGSRIVFSIGSEDSVRIAVARPDGSRLKVLPQPAGVFDDQPSFSPDGRTIYFERFTIATNDDAIWRMSSDGSHQRRLLGPFPNGFVTDPNVSPDGKTLSFQGFDGSVTGPPPNLEPAQGLFTADVDGRHIRQIRPFTADETIKADWAPSGRRIAVTENANHFHPADSANIVTMRPDGSAVREVTHFHDGETNAYLGSYSPDGQWVVFRLEIGGLFGLYRMHPDGSQRKAILAPSAFRPSLIDWGPRARSDVHGA</sequence>
<dbReference type="SUPFAM" id="SSF69304">
    <property type="entry name" value="Tricorn protease N-terminal domain"/>
    <property type="match status" value="1"/>
</dbReference>
<accession>A0A4R8CLW6</accession>
<protein>
    <submittedName>
        <fullName evidence="2">WD40 repeat protein</fullName>
    </submittedName>
</protein>
<organism evidence="2 3">
    <name type="scientific">Kribbella pratensis</name>
    <dbReference type="NCBI Taxonomy" id="2512112"/>
    <lineage>
        <taxon>Bacteria</taxon>
        <taxon>Bacillati</taxon>
        <taxon>Actinomycetota</taxon>
        <taxon>Actinomycetes</taxon>
        <taxon>Propionibacteriales</taxon>
        <taxon>Kribbellaceae</taxon>
        <taxon>Kribbella</taxon>
    </lineage>
</organism>
<gene>
    <name evidence="2" type="ORF">EV653_2213</name>
</gene>
<dbReference type="AlphaFoldDB" id="A0A4R8CLW6"/>
<evidence type="ECO:0000313" key="3">
    <source>
        <dbReference type="Proteomes" id="UP000295146"/>
    </source>
</evidence>
<dbReference type="PANTHER" id="PTHR36842:SF1">
    <property type="entry name" value="PROTEIN TOLB"/>
    <property type="match status" value="1"/>
</dbReference>
<reference evidence="2 3" key="1">
    <citation type="submission" date="2019-03" db="EMBL/GenBank/DDBJ databases">
        <title>Genomic Encyclopedia of Type Strains, Phase III (KMG-III): the genomes of soil and plant-associated and newly described type strains.</title>
        <authorList>
            <person name="Whitman W."/>
        </authorList>
    </citation>
    <scope>NUCLEOTIDE SEQUENCE [LARGE SCALE GENOMIC DNA]</scope>
    <source>
        <strain evidence="2 3">VKM Ac-2573</strain>
    </source>
</reference>
<comment type="similarity">
    <text evidence="1">Belongs to the TolB family.</text>
</comment>
<evidence type="ECO:0000313" key="2">
    <source>
        <dbReference type="EMBL" id="TDW77049.1"/>
    </source>
</evidence>
<proteinExistence type="inferred from homology"/>
<dbReference type="Gene3D" id="2.120.10.30">
    <property type="entry name" value="TolB, C-terminal domain"/>
    <property type="match status" value="2"/>
</dbReference>
<dbReference type="InterPro" id="IPR011659">
    <property type="entry name" value="WD40"/>
</dbReference>
<dbReference type="Pfam" id="PF07676">
    <property type="entry name" value="PD40"/>
    <property type="match status" value="2"/>
</dbReference>
<keyword evidence="3" id="KW-1185">Reference proteome</keyword>
<dbReference type="Proteomes" id="UP000295146">
    <property type="component" value="Unassembled WGS sequence"/>
</dbReference>
<dbReference type="PANTHER" id="PTHR36842">
    <property type="entry name" value="PROTEIN TOLB HOMOLOG"/>
    <property type="match status" value="1"/>
</dbReference>
<dbReference type="EMBL" id="SODP01000001">
    <property type="protein sequence ID" value="TDW77049.1"/>
    <property type="molecule type" value="Genomic_DNA"/>
</dbReference>
<evidence type="ECO:0000256" key="1">
    <source>
        <dbReference type="ARBA" id="ARBA00009820"/>
    </source>
</evidence>